<feature type="region of interest" description="Disordered" evidence="2">
    <location>
        <begin position="205"/>
        <end position="225"/>
    </location>
</feature>
<keyword evidence="1" id="KW-0175">Coiled coil</keyword>
<feature type="coiled-coil region" evidence="1">
    <location>
        <begin position="257"/>
        <end position="291"/>
    </location>
</feature>
<feature type="region of interest" description="Disordered" evidence="2">
    <location>
        <begin position="46"/>
        <end position="115"/>
    </location>
</feature>
<keyword evidence="4" id="KW-1185">Reference proteome</keyword>
<accession>A0A812N3Z5</accession>
<reference evidence="3" key="1">
    <citation type="submission" date="2021-02" db="EMBL/GenBank/DDBJ databases">
        <authorList>
            <person name="Dougan E. K."/>
            <person name="Rhodes N."/>
            <person name="Thang M."/>
            <person name="Chan C."/>
        </authorList>
    </citation>
    <scope>NUCLEOTIDE SEQUENCE</scope>
</reference>
<protein>
    <submittedName>
        <fullName evidence="3">Uncharacterized protein</fullName>
    </submittedName>
</protein>
<evidence type="ECO:0000256" key="1">
    <source>
        <dbReference type="SAM" id="Coils"/>
    </source>
</evidence>
<dbReference type="EMBL" id="CAJNDS010001879">
    <property type="protein sequence ID" value="CAE7286516.1"/>
    <property type="molecule type" value="Genomic_DNA"/>
</dbReference>
<sequence length="339" mass="38385">MHNSKTVSDGFLALQNVHAYQALGRIYPRLLALEKELEDTIQSVTQLTDQGAEIEPIEEEDPKSKEDDSPRKRAQRRKETMRRRKALLESQRVKRGPTEESDKAPSRPALRFEDKEAHEKQLTLLKDKFEKVLLEYDLVPDSEKGRLAHLFTLVNQGQQKLDQCQDEMKQAEEDAEVLAHKTREQLRVEAEAKCMDMLRSGRLPTEMLGSLSKQRADGPSAEDRDALKSKNAALWMSIQERQRVTTALMRAFPEPGQRRVTSDERELQEELESLQQEIQAQETAREAEETKVAERTVSKLVALKTDAGGSGGVTFIGTCAACMDSSKVRMRAISICTVH</sequence>
<name>A0A812N3Z5_9DINO</name>
<proteinExistence type="predicted"/>
<feature type="compositionally biased region" description="Basic and acidic residues" evidence="2">
    <location>
        <begin position="62"/>
        <end position="71"/>
    </location>
</feature>
<dbReference type="AlphaFoldDB" id="A0A812N3Z5"/>
<evidence type="ECO:0000313" key="4">
    <source>
        <dbReference type="Proteomes" id="UP000604046"/>
    </source>
</evidence>
<dbReference type="Proteomes" id="UP000604046">
    <property type="component" value="Unassembled WGS sequence"/>
</dbReference>
<organism evidence="3 4">
    <name type="scientific">Symbiodinium natans</name>
    <dbReference type="NCBI Taxonomy" id="878477"/>
    <lineage>
        <taxon>Eukaryota</taxon>
        <taxon>Sar</taxon>
        <taxon>Alveolata</taxon>
        <taxon>Dinophyceae</taxon>
        <taxon>Suessiales</taxon>
        <taxon>Symbiodiniaceae</taxon>
        <taxon>Symbiodinium</taxon>
    </lineage>
</organism>
<feature type="compositionally biased region" description="Basic residues" evidence="2">
    <location>
        <begin position="72"/>
        <end position="85"/>
    </location>
</feature>
<comment type="caution">
    <text evidence="3">The sequence shown here is derived from an EMBL/GenBank/DDBJ whole genome shotgun (WGS) entry which is preliminary data.</text>
</comment>
<feature type="compositionally biased region" description="Basic and acidic residues" evidence="2">
    <location>
        <begin position="96"/>
        <end position="115"/>
    </location>
</feature>
<evidence type="ECO:0000256" key="2">
    <source>
        <dbReference type="SAM" id="MobiDB-lite"/>
    </source>
</evidence>
<evidence type="ECO:0000313" key="3">
    <source>
        <dbReference type="EMBL" id="CAE7286516.1"/>
    </source>
</evidence>
<gene>
    <name evidence="3" type="ORF">SNAT2548_LOCUS15149</name>
</gene>
<feature type="coiled-coil region" evidence="1">
    <location>
        <begin position="115"/>
        <end position="181"/>
    </location>
</feature>
<dbReference type="OrthoDB" id="10640530at2759"/>